<evidence type="ECO:0000259" key="1">
    <source>
        <dbReference type="Pfam" id="PF19043"/>
    </source>
</evidence>
<dbReference type="InterPro" id="IPR048321">
    <property type="entry name" value="CBP66_1st"/>
</dbReference>
<accession>G0TSF2</accession>
<sequence length="563" mass="62619">MAPRRSFVFITNIPEFLLEPLAPGKNGDRPRNNRDPRYERLRSLLATHTPGVMHVIHLETRGYALALYASEEEALAACKTPVEPTQREKKYPPLLLRILQREKPAPVQAVYTPTITVEGEVVLKSELANTRGLELVYRGRAIARWCPNTAAMRDCPFGASCNWIHKRAHQQTMRKRLRVEPVAQPMTQEQEALVRLITQSTRCAEEHFVPPSMKTSFSVYVPVNREESLALIGGSGAKATNTSDLIAAVQKRVEDACAGYSGPFFVKLAIPGGAPWDWSLHDEKVGLMRLQERLSFPENGAPTPLERDLLLQALLYQLNQLNRFETVGEALAALSTSPKVRQSLLKFLDTRGDKERGEEAGALDATPLEVCVRPWLFLPTAGMEASVLFEGGGDILRGIVQRRGSLRLMTSYAFLQRQMDFSRFAVLGSGQDPEAEALLEAEVQQLSLSLRRAAEKIRQFIRHQRLPPGALWCAQLAVSPPPPVAAPSTSCGTENDLGQRVVTPAEELAEPPCFVLSLREYQPALEEHVSLHGELHGSSVTWNTKKHAYIPLVSREVLERLST</sequence>
<reference evidence="4" key="1">
    <citation type="journal article" date="2012" name="Proc. Natl. Acad. Sci. U.S.A.">
        <title>Antigenic diversity is generated by distinct evolutionary mechanisms in African trypanosome species.</title>
        <authorList>
            <person name="Jackson A.P."/>
            <person name="Berry A."/>
            <person name="Aslett M."/>
            <person name="Allison H.C."/>
            <person name="Burton P."/>
            <person name="Vavrova-Anderson J."/>
            <person name="Brown R."/>
            <person name="Browne H."/>
            <person name="Corton N."/>
            <person name="Hauser H."/>
            <person name="Gamble J."/>
            <person name="Gilderthorp R."/>
            <person name="Marcello L."/>
            <person name="McQuillan J."/>
            <person name="Otto T.D."/>
            <person name="Quail M.A."/>
            <person name="Sanders M.J."/>
            <person name="van Tonder A."/>
            <person name="Ginger M.L."/>
            <person name="Field M.C."/>
            <person name="Barry J.D."/>
            <person name="Hertz-Fowler C."/>
            <person name="Berriman M."/>
        </authorList>
    </citation>
    <scope>NUCLEOTIDE SEQUENCE</scope>
    <source>
        <strain evidence="4">Y486</strain>
    </source>
</reference>
<feature type="domain" description="Nuclear cap binding complex subunit CBP66 second" evidence="3">
    <location>
        <begin position="103"/>
        <end position="180"/>
    </location>
</feature>
<protein>
    <submittedName>
        <fullName evidence="4">Uncharacterized protein</fullName>
    </submittedName>
</protein>
<feature type="domain" description="Nuclear cap-binding complex subunit CBP66 C-terminal" evidence="1">
    <location>
        <begin position="184"/>
        <end position="562"/>
    </location>
</feature>
<dbReference type="VEuPathDB" id="TriTrypDB:TvY486_0300720"/>
<evidence type="ECO:0000259" key="2">
    <source>
        <dbReference type="Pfam" id="PF20991"/>
    </source>
</evidence>
<dbReference type="AlphaFoldDB" id="G0TSF2"/>
<dbReference type="Pfam" id="PF19043">
    <property type="entry name" value="CBP66"/>
    <property type="match status" value="1"/>
</dbReference>
<dbReference type="Pfam" id="PF20991">
    <property type="entry name" value="CBP66_1st"/>
    <property type="match status" value="1"/>
</dbReference>
<evidence type="ECO:0000313" key="4">
    <source>
        <dbReference type="EMBL" id="CCC46879.1"/>
    </source>
</evidence>
<dbReference type="InterPro" id="IPR048322">
    <property type="entry name" value="CBP66_2nd"/>
</dbReference>
<name>G0TSF2_TRYVY</name>
<dbReference type="GO" id="GO:0005846">
    <property type="term" value="C:nuclear cap binding complex"/>
    <property type="evidence" value="ECO:0007669"/>
    <property type="project" value="InterPro"/>
</dbReference>
<proteinExistence type="predicted"/>
<organism evidence="4">
    <name type="scientific">Trypanosoma vivax (strain Y486)</name>
    <dbReference type="NCBI Taxonomy" id="1055687"/>
    <lineage>
        <taxon>Eukaryota</taxon>
        <taxon>Discoba</taxon>
        <taxon>Euglenozoa</taxon>
        <taxon>Kinetoplastea</taxon>
        <taxon>Metakinetoplastina</taxon>
        <taxon>Trypanosomatida</taxon>
        <taxon>Trypanosomatidae</taxon>
        <taxon>Trypanosoma</taxon>
        <taxon>Duttonella</taxon>
    </lineage>
</organism>
<feature type="domain" description="Nuclear cap binding complex subunit CBP66 N-terminal" evidence="2">
    <location>
        <begin position="5"/>
        <end position="98"/>
    </location>
</feature>
<evidence type="ECO:0000259" key="3">
    <source>
        <dbReference type="Pfam" id="PF20992"/>
    </source>
</evidence>
<gene>
    <name evidence="4" type="ORF">TVY486_0300720</name>
</gene>
<dbReference type="EMBL" id="HE573019">
    <property type="protein sequence ID" value="CCC46879.1"/>
    <property type="molecule type" value="Genomic_DNA"/>
</dbReference>
<dbReference type="Pfam" id="PF20992">
    <property type="entry name" value="CBP66_2nd"/>
    <property type="match status" value="1"/>
</dbReference>
<dbReference type="OMA" id="PWDWSLH"/>
<dbReference type="InterPro" id="IPR043965">
    <property type="entry name" value="CBP66_C"/>
</dbReference>